<dbReference type="EMBL" id="JASNVP010000002">
    <property type="protein sequence ID" value="MDK4325302.1"/>
    <property type="molecule type" value="Genomic_DNA"/>
</dbReference>
<evidence type="ECO:0000313" key="4">
    <source>
        <dbReference type="Proteomes" id="UP001226160"/>
    </source>
</evidence>
<keyword evidence="2" id="KW-1133">Transmembrane helix</keyword>
<gene>
    <name evidence="3" type="ORF">QPX54_02050</name>
</gene>
<name>A0AAP4BS12_9CORY</name>
<comment type="caution">
    <text evidence="3">The sequence shown here is derived from an EMBL/GenBank/DDBJ whole genome shotgun (WGS) entry which is preliminary data.</text>
</comment>
<feature type="transmembrane region" description="Helical" evidence="2">
    <location>
        <begin position="124"/>
        <end position="143"/>
    </location>
</feature>
<keyword evidence="2" id="KW-0472">Membrane</keyword>
<dbReference type="Proteomes" id="UP001226160">
    <property type="component" value="Unassembled WGS sequence"/>
</dbReference>
<feature type="transmembrane region" description="Helical" evidence="2">
    <location>
        <begin position="56"/>
        <end position="77"/>
    </location>
</feature>
<organism evidence="3 4">
    <name type="scientific">Corynebacterium propinquum</name>
    <dbReference type="NCBI Taxonomy" id="43769"/>
    <lineage>
        <taxon>Bacteria</taxon>
        <taxon>Bacillati</taxon>
        <taxon>Actinomycetota</taxon>
        <taxon>Actinomycetes</taxon>
        <taxon>Mycobacteriales</taxon>
        <taxon>Corynebacteriaceae</taxon>
        <taxon>Corynebacterium</taxon>
    </lineage>
</organism>
<protein>
    <submittedName>
        <fullName evidence="3">Uncharacterized protein</fullName>
    </submittedName>
</protein>
<evidence type="ECO:0000256" key="2">
    <source>
        <dbReference type="SAM" id="Phobius"/>
    </source>
</evidence>
<sequence>MSTSSSSEPVSDSSSSTPQQPQPQQSQSQEPTRRPTAAESAVVEKRAARTMMLGKAAYVLIAAIAGYVGFLLLPYAGSARGYEALLGTSEVTTTIEQVHAVLLTVGIGIASTLVVITRFAPAGLIGWMCVTVALPYSLFSLWVRHTGPHDGENTPHSIGMYVGIVAAIFAFGAYCSVALKRNPQQQAAARMRADSTTIDDIARLQRASGMEVQNTDYDSNPLFVDDRRRHAASRTQRDN</sequence>
<feature type="compositionally biased region" description="Low complexity" evidence="1">
    <location>
        <begin position="1"/>
        <end position="30"/>
    </location>
</feature>
<evidence type="ECO:0000256" key="1">
    <source>
        <dbReference type="SAM" id="MobiDB-lite"/>
    </source>
</evidence>
<feature type="region of interest" description="Disordered" evidence="1">
    <location>
        <begin position="213"/>
        <end position="239"/>
    </location>
</feature>
<keyword evidence="2" id="KW-0812">Transmembrane</keyword>
<feature type="transmembrane region" description="Helical" evidence="2">
    <location>
        <begin position="158"/>
        <end position="179"/>
    </location>
</feature>
<dbReference type="RefSeq" id="WP_239210793.1">
    <property type="nucleotide sequence ID" value="NZ_CP091865.1"/>
</dbReference>
<feature type="transmembrane region" description="Helical" evidence="2">
    <location>
        <begin position="97"/>
        <end position="117"/>
    </location>
</feature>
<accession>A0AAP4BS12</accession>
<proteinExistence type="predicted"/>
<feature type="region of interest" description="Disordered" evidence="1">
    <location>
        <begin position="1"/>
        <end position="41"/>
    </location>
</feature>
<dbReference type="AlphaFoldDB" id="A0AAP4BS12"/>
<evidence type="ECO:0000313" key="3">
    <source>
        <dbReference type="EMBL" id="MDK4325302.1"/>
    </source>
</evidence>
<reference evidence="3" key="1">
    <citation type="submission" date="2023-05" db="EMBL/GenBank/DDBJ databases">
        <title>Metabolic capabilities are highly conserved among human nasal-associated Corynebacterium species in pangenomic analyses.</title>
        <authorList>
            <person name="Tran T.H."/>
            <person name="Roberts A.Q."/>
            <person name="Escapa I.F."/>
            <person name="Gao W."/>
            <person name="Conlan S."/>
            <person name="Kong H."/>
            <person name="Segre J.A."/>
            <person name="Kelly M.S."/>
            <person name="Lemon K.P."/>
        </authorList>
    </citation>
    <scope>NUCLEOTIDE SEQUENCE</scope>
    <source>
        <strain evidence="3">KPL2654</strain>
    </source>
</reference>